<evidence type="ECO:0000313" key="2">
    <source>
        <dbReference type="EMBL" id="SUZ89472.1"/>
    </source>
</evidence>
<feature type="region of interest" description="Disordered" evidence="1">
    <location>
        <begin position="61"/>
        <end position="80"/>
    </location>
</feature>
<evidence type="ECO:0008006" key="3">
    <source>
        <dbReference type="Google" id="ProtNLM"/>
    </source>
</evidence>
<accession>A0A381RCK1</accession>
<dbReference type="EMBL" id="UINC01001816">
    <property type="protein sequence ID" value="SUZ89472.1"/>
    <property type="molecule type" value="Genomic_DNA"/>
</dbReference>
<sequence>MAVVTLRLFAGAREAAGTGAAVYEASTVRELLSIAENDFGGEFSKILTISRVWLNGDPVEGDSQISDGDEVAVLPPVSGG</sequence>
<protein>
    <recommendedName>
        <fullName evidence="3">Molybdopterin synthase sulfur carrier subunit</fullName>
    </recommendedName>
</protein>
<dbReference type="CDD" id="cd00754">
    <property type="entry name" value="Ubl_MoaD"/>
    <property type="match status" value="1"/>
</dbReference>
<organism evidence="2">
    <name type="scientific">marine metagenome</name>
    <dbReference type="NCBI Taxonomy" id="408172"/>
    <lineage>
        <taxon>unclassified sequences</taxon>
        <taxon>metagenomes</taxon>
        <taxon>ecological metagenomes</taxon>
    </lineage>
</organism>
<dbReference type="InterPro" id="IPR012675">
    <property type="entry name" value="Beta-grasp_dom_sf"/>
</dbReference>
<dbReference type="InterPro" id="IPR003749">
    <property type="entry name" value="ThiS/MoaD-like"/>
</dbReference>
<name>A0A381RCK1_9ZZZZ</name>
<evidence type="ECO:0000256" key="1">
    <source>
        <dbReference type="SAM" id="MobiDB-lite"/>
    </source>
</evidence>
<dbReference type="InterPro" id="IPR016155">
    <property type="entry name" value="Mopterin_synth/thiamin_S_b"/>
</dbReference>
<dbReference type="AlphaFoldDB" id="A0A381RCK1"/>
<dbReference type="Pfam" id="PF02597">
    <property type="entry name" value="ThiS"/>
    <property type="match status" value="1"/>
</dbReference>
<dbReference type="Gene3D" id="3.10.20.30">
    <property type="match status" value="1"/>
</dbReference>
<gene>
    <name evidence="2" type="ORF">METZ01_LOCUS42326</name>
</gene>
<proteinExistence type="predicted"/>
<reference evidence="2" key="1">
    <citation type="submission" date="2018-05" db="EMBL/GenBank/DDBJ databases">
        <authorList>
            <person name="Lanie J.A."/>
            <person name="Ng W.-L."/>
            <person name="Kazmierczak K.M."/>
            <person name="Andrzejewski T.M."/>
            <person name="Davidsen T.M."/>
            <person name="Wayne K.J."/>
            <person name="Tettelin H."/>
            <person name="Glass J.I."/>
            <person name="Rusch D."/>
            <person name="Podicherti R."/>
            <person name="Tsui H.-C.T."/>
            <person name="Winkler M.E."/>
        </authorList>
    </citation>
    <scope>NUCLEOTIDE SEQUENCE</scope>
</reference>
<dbReference type="SUPFAM" id="SSF54285">
    <property type="entry name" value="MoaD/ThiS"/>
    <property type="match status" value="1"/>
</dbReference>